<keyword evidence="3" id="KW-0964">Secreted</keyword>
<evidence type="ECO:0000256" key="9">
    <source>
        <dbReference type="ARBA" id="ARBA00023136"/>
    </source>
</evidence>
<dbReference type="InterPro" id="IPR051582">
    <property type="entry name" value="LRR_extensin-like_regulator"/>
</dbReference>
<dbReference type="FunFam" id="3.80.10.10:FF:000129">
    <property type="entry name" value="Leucine-rich repeat receptor-like kinase"/>
    <property type="match status" value="1"/>
</dbReference>
<accession>A0A1S3ZTW0</accession>
<dbReference type="SMR" id="A0A1S3ZTW0"/>
<reference evidence="11" key="1">
    <citation type="journal article" date="2014" name="Nat. Commun.">
        <title>The tobacco genome sequence and its comparison with those of tomato and potato.</title>
        <authorList>
            <person name="Sierro N."/>
            <person name="Battey J.N."/>
            <person name="Ouadi S."/>
            <person name="Bakaher N."/>
            <person name="Bovet L."/>
            <person name="Willig A."/>
            <person name="Goepfert S."/>
            <person name="Peitsch M.C."/>
            <person name="Ivanov N.V."/>
        </authorList>
    </citation>
    <scope>NUCLEOTIDE SEQUENCE [LARGE SCALE GENOMIC DNA]</scope>
</reference>
<evidence type="ECO:0000256" key="5">
    <source>
        <dbReference type="ARBA" id="ARBA00022692"/>
    </source>
</evidence>
<keyword evidence="10" id="KW-0325">Glycoprotein</keyword>
<evidence type="ECO:0000256" key="3">
    <source>
        <dbReference type="ARBA" id="ARBA00022525"/>
    </source>
</evidence>
<dbReference type="Pfam" id="PF13855">
    <property type="entry name" value="LRR_8"/>
    <property type="match status" value="1"/>
</dbReference>
<sequence>MRAKNIFSSHFFSTALAAQLLAILFISNSSFCHATALISSAGKNDRREAIEIIIIGDVPPIAPAYPPSNGDDPDNWYSPPPEPLCPLPPPPPPPAESPCPPPMPPSPPPSPPPPPPPSPSPPPPPPPPKVRPKHSPPPPSTPGYLTAELRKVIKVIQNFKKTITSDPFGVTKTWVGNDICRKYVGFTCYKNHVVAIDFNGFRFNGSQLSLRKFIEEIKTLVIIHLNSNNFTGSVPEISTKTHPKLFELDLSNNKLAGPFPKAVLGATNLTYLDVRFNQLTGPVDPQVFTLDLDVLFLNNNGFSGEIPETFGRTAALFITLANNRFTGEIPKSIGNACRNILEVLFLNNQLCGCLPYEIGLLKLATVFDASVNKLTGPIPHSFGCLRDMQLLNISYNQLYGPVPESLCKLSHLQKLTLKFNYFTQVGPECRKLIKEKVLDISMNCVLDLENQRKPEECEAFFLQPRKCPDMESLSKVPCNIDEFSSRQSSGRAYRHHRARAHSTTYAAINKPHL</sequence>
<dbReference type="GO" id="GO:0005576">
    <property type="term" value="C:extracellular region"/>
    <property type="evidence" value="ECO:0007669"/>
    <property type="project" value="UniProtKB-SubCell"/>
</dbReference>
<dbReference type="GO" id="GO:0016020">
    <property type="term" value="C:membrane"/>
    <property type="evidence" value="ECO:0007669"/>
    <property type="project" value="UniProtKB-SubCell"/>
</dbReference>
<evidence type="ECO:0000256" key="2">
    <source>
        <dbReference type="ARBA" id="ARBA00004613"/>
    </source>
</evidence>
<dbReference type="InterPro" id="IPR001611">
    <property type="entry name" value="Leu-rich_rpt"/>
</dbReference>
<dbReference type="STRING" id="4097.A0A1S3ZTW0"/>
<dbReference type="PANTHER" id="PTHR32093">
    <property type="entry name" value="LEUCINE-RICH REPEAT EXTENSIN-LIKE PROTEIN 3-RELATED"/>
    <property type="match status" value="1"/>
</dbReference>
<comment type="subcellular location">
    <subcellularLocation>
        <location evidence="1">Membrane</location>
        <topology evidence="1">Single-pass membrane protein</topology>
    </subcellularLocation>
    <subcellularLocation>
        <location evidence="2">Secreted</location>
    </subcellularLocation>
</comment>
<evidence type="ECO:0000256" key="4">
    <source>
        <dbReference type="ARBA" id="ARBA00022614"/>
    </source>
</evidence>
<dbReference type="AlphaFoldDB" id="A0A1S3ZTW0"/>
<dbReference type="KEGG" id="nta:107790335"/>
<evidence type="ECO:0000313" key="11">
    <source>
        <dbReference type="Proteomes" id="UP000790787"/>
    </source>
</evidence>
<keyword evidence="11" id="KW-1185">Reference proteome</keyword>
<dbReference type="GeneID" id="107790335"/>
<dbReference type="RefSeq" id="XP_016467743.2">
    <property type="nucleotide sequence ID" value="XM_016612257.2"/>
</dbReference>
<evidence type="ECO:0000256" key="10">
    <source>
        <dbReference type="ARBA" id="ARBA00023180"/>
    </source>
</evidence>
<dbReference type="OMA" id="NSSFCHA"/>
<keyword evidence="8" id="KW-1133">Transmembrane helix</keyword>
<dbReference type="PANTHER" id="PTHR32093:SF122">
    <property type="entry name" value="LEUCINE-RICH REPEAT-CONTAINING N-TERMINAL PLANT-TYPE DOMAIN-CONTAINING PROTEIN"/>
    <property type="match status" value="1"/>
</dbReference>
<dbReference type="InterPro" id="IPR032675">
    <property type="entry name" value="LRR_dom_sf"/>
</dbReference>
<name>A0A1S3ZTW0_TOBAC</name>
<keyword evidence="9" id="KW-0472">Membrane</keyword>
<dbReference type="Pfam" id="PF00560">
    <property type="entry name" value="LRR_1"/>
    <property type="match status" value="2"/>
</dbReference>
<proteinExistence type="predicted"/>
<keyword evidence="7" id="KW-0677">Repeat</keyword>
<reference evidence="12" key="2">
    <citation type="submission" date="2025-08" db="UniProtKB">
        <authorList>
            <consortium name="RefSeq"/>
        </authorList>
    </citation>
    <scope>IDENTIFICATION</scope>
    <source>
        <tissue evidence="12">Leaf</tissue>
    </source>
</reference>
<evidence type="ECO:0000256" key="8">
    <source>
        <dbReference type="ARBA" id="ARBA00022989"/>
    </source>
</evidence>
<dbReference type="OrthoDB" id="676979at2759"/>
<dbReference type="PRINTS" id="PR01217">
    <property type="entry name" value="PRICHEXTENSN"/>
</dbReference>
<dbReference type="FunFam" id="3.80.10.10:FF:000041">
    <property type="entry name" value="LRR receptor-like serine/threonine-protein kinase ERECTA"/>
    <property type="match status" value="1"/>
</dbReference>
<evidence type="ECO:0000256" key="1">
    <source>
        <dbReference type="ARBA" id="ARBA00004167"/>
    </source>
</evidence>
<dbReference type="Proteomes" id="UP000790787">
    <property type="component" value="Chromosome 17"/>
</dbReference>
<evidence type="ECO:0000256" key="7">
    <source>
        <dbReference type="ARBA" id="ARBA00022737"/>
    </source>
</evidence>
<protein>
    <submittedName>
        <fullName evidence="12">Uncharacterized protein At4g06744</fullName>
    </submittedName>
</protein>
<evidence type="ECO:0000256" key="6">
    <source>
        <dbReference type="ARBA" id="ARBA00022729"/>
    </source>
</evidence>
<dbReference type="SUPFAM" id="SSF52058">
    <property type="entry name" value="L domain-like"/>
    <property type="match status" value="1"/>
</dbReference>
<keyword evidence="5" id="KW-0812">Transmembrane</keyword>
<dbReference type="PaxDb" id="4097-A0A1S3ZTW0"/>
<keyword evidence="6" id="KW-0732">Signal</keyword>
<keyword evidence="4" id="KW-0433">Leucine-rich repeat</keyword>
<evidence type="ECO:0000313" key="12">
    <source>
        <dbReference type="RefSeq" id="XP_016467743.2"/>
    </source>
</evidence>
<gene>
    <name evidence="12" type="primary">LOC107790335</name>
</gene>
<organism evidence="11 12">
    <name type="scientific">Nicotiana tabacum</name>
    <name type="common">Common tobacco</name>
    <dbReference type="NCBI Taxonomy" id="4097"/>
    <lineage>
        <taxon>Eukaryota</taxon>
        <taxon>Viridiplantae</taxon>
        <taxon>Streptophyta</taxon>
        <taxon>Embryophyta</taxon>
        <taxon>Tracheophyta</taxon>
        <taxon>Spermatophyta</taxon>
        <taxon>Magnoliopsida</taxon>
        <taxon>eudicotyledons</taxon>
        <taxon>Gunneridae</taxon>
        <taxon>Pentapetalae</taxon>
        <taxon>asterids</taxon>
        <taxon>lamiids</taxon>
        <taxon>Solanales</taxon>
        <taxon>Solanaceae</taxon>
        <taxon>Nicotianoideae</taxon>
        <taxon>Nicotianeae</taxon>
        <taxon>Nicotiana</taxon>
    </lineage>
</organism>
<dbReference type="RefSeq" id="XP_016467743.1">
    <property type="nucleotide sequence ID" value="XM_016612257.1"/>
</dbReference>
<dbReference type="Gene3D" id="3.80.10.10">
    <property type="entry name" value="Ribonuclease Inhibitor"/>
    <property type="match status" value="2"/>
</dbReference>